<organism evidence="1 2">
    <name type="scientific">Pseudomonas alliivorans</name>
    <dbReference type="NCBI Taxonomy" id="2810613"/>
    <lineage>
        <taxon>Bacteria</taxon>
        <taxon>Pseudomonadati</taxon>
        <taxon>Pseudomonadota</taxon>
        <taxon>Gammaproteobacteria</taxon>
        <taxon>Pseudomonadales</taxon>
        <taxon>Pseudomonadaceae</taxon>
        <taxon>Pseudomonas</taxon>
    </lineage>
</organism>
<dbReference type="EMBL" id="JAFFZW010000006">
    <property type="protein sequence ID" value="MBP0946989.1"/>
    <property type="molecule type" value="Genomic_DNA"/>
</dbReference>
<evidence type="ECO:0000313" key="1">
    <source>
        <dbReference type="EMBL" id="MBP0946989.1"/>
    </source>
</evidence>
<name>A0ABS4C8H4_9PSED</name>
<sequence length="56" mass="5848">MPKLKADLSSRLLIKVAVNAIALAAIDGGGVARELCITFAGIGRSQLMESLQPLLL</sequence>
<evidence type="ECO:0000313" key="2">
    <source>
        <dbReference type="Proteomes" id="UP000673197"/>
    </source>
</evidence>
<keyword evidence="2" id="KW-1185">Reference proteome</keyword>
<comment type="caution">
    <text evidence="1">The sequence shown here is derived from an EMBL/GenBank/DDBJ whole genome shotgun (WGS) entry which is preliminary data.</text>
</comment>
<accession>A0ABS4C8H4</accession>
<gene>
    <name evidence="1" type="ORF">JTJ32_16825</name>
</gene>
<reference evidence="1 2" key="1">
    <citation type="journal article" date="2022" name="Syst. Appl. Microbiol.">
        <title>Pseudomonas alliivorans sp. nov., a plant-pathogenic bacterium isolated from onion foliage in Georgia, USA.</title>
        <authorList>
            <person name="Zhao M."/>
            <person name="Tyson C."/>
            <person name="Chen H.C."/>
            <person name="Paudel S."/>
            <person name="Gitaitis R."/>
            <person name="Kvitko B."/>
            <person name="Dutta B."/>
        </authorList>
    </citation>
    <scope>NUCLEOTIDE SEQUENCE [LARGE SCALE GENOMIC DNA]</scope>
    <source>
        <strain evidence="1 2">20GA0068</strain>
    </source>
</reference>
<dbReference type="Proteomes" id="UP000673197">
    <property type="component" value="Unassembled WGS sequence"/>
</dbReference>
<protein>
    <submittedName>
        <fullName evidence="1">Uncharacterized protein</fullName>
    </submittedName>
</protein>
<proteinExistence type="predicted"/>